<keyword evidence="2" id="KW-1185">Reference proteome</keyword>
<evidence type="ECO:0000313" key="1">
    <source>
        <dbReference type="EMBL" id="MED6278381.1"/>
    </source>
</evidence>
<name>A0ABU7DU56_9TELE</name>
<accession>A0ABU7DU56</accession>
<protein>
    <submittedName>
        <fullName evidence="1">Uncharacterized protein</fullName>
    </submittedName>
</protein>
<organism evidence="1 2">
    <name type="scientific">Characodon lateralis</name>
    <dbReference type="NCBI Taxonomy" id="208331"/>
    <lineage>
        <taxon>Eukaryota</taxon>
        <taxon>Metazoa</taxon>
        <taxon>Chordata</taxon>
        <taxon>Craniata</taxon>
        <taxon>Vertebrata</taxon>
        <taxon>Euteleostomi</taxon>
        <taxon>Actinopterygii</taxon>
        <taxon>Neopterygii</taxon>
        <taxon>Teleostei</taxon>
        <taxon>Neoteleostei</taxon>
        <taxon>Acanthomorphata</taxon>
        <taxon>Ovalentaria</taxon>
        <taxon>Atherinomorphae</taxon>
        <taxon>Cyprinodontiformes</taxon>
        <taxon>Goodeidae</taxon>
        <taxon>Characodon</taxon>
    </lineage>
</organism>
<dbReference type="EMBL" id="JAHUTJ010035237">
    <property type="protein sequence ID" value="MED6278381.1"/>
    <property type="molecule type" value="Genomic_DNA"/>
</dbReference>
<dbReference type="Proteomes" id="UP001352852">
    <property type="component" value="Unassembled WGS sequence"/>
</dbReference>
<sequence length="120" mass="13275">METDQWIKFCLVPVKLQKAIVHLGEVLCWPARGSPCAVRENLVGSLQISNESSIPTSWSLTGTAINMEEKENKDQMYFTLTVPTGSGVALQSDVISVLSWCDGHSEGKTLTDQTLMDQRF</sequence>
<evidence type="ECO:0000313" key="2">
    <source>
        <dbReference type="Proteomes" id="UP001352852"/>
    </source>
</evidence>
<proteinExistence type="predicted"/>
<reference evidence="1 2" key="1">
    <citation type="submission" date="2021-06" db="EMBL/GenBank/DDBJ databases">
        <authorList>
            <person name="Palmer J.M."/>
        </authorList>
    </citation>
    <scope>NUCLEOTIDE SEQUENCE [LARGE SCALE GENOMIC DNA]</scope>
    <source>
        <strain evidence="1 2">CL_MEX2019</strain>
        <tissue evidence="1">Muscle</tissue>
    </source>
</reference>
<comment type="caution">
    <text evidence="1">The sequence shown here is derived from an EMBL/GenBank/DDBJ whole genome shotgun (WGS) entry which is preliminary data.</text>
</comment>
<gene>
    <name evidence="1" type="ORF">CHARACLAT_023253</name>
</gene>